<reference evidence="2 3" key="1">
    <citation type="submission" date="2014-04" db="EMBL/GenBank/DDBJ databases">
        <authorList>
            <consortium name="DOE Joint Genome Institute"/>
            <person name="Kuo A."/>
            <person name="Kohler A."/>
            <person name="Jargeat P."/>
            <person name="Nagy L.G."/>
            <person name="Floudas D."/>
            <person name="Copeland A."/>
            <person name="Barry K.W."/>
            <person name="Cichocki N."/>
            <person name="Veneault-Fourrey C."/>
            <person name="LaButti K."/>
            <person name="Lindquist E.A."/>
            <person name="Lipzen A."/>
            <person name="Lundell T."/>
            <person name="Morin E."/>
            <person name="Murat C."/>
            <person name="Sun H."/>
            <person name="Tunlid A."/>
            <person name="Henrissat B."/>
            <person name="Grigoriev I.V."/>
            <person name="Hibbett D.S."/>
            <person name="Martin F."/>
            <person name="Nordberg H.P."/>
            <person name="Cantor M.N."/>
            <person name="Hua S.X."/>
        </authorList>
    </citation>
    <scope>NUCLEOTIDE SEQUENCE [LARGE SCALE GENOMIC DNA]</scope>
    <source>
        <strain evidence="2 3">Ve08.2h10</strain>
    </source>
</reference>
<reference evidence="3" key="2">
    <citation type="submission" date="2015-01" db="EMBL/GenBank/DDBJ databases">
        <title>Evolutionary Origins and Diversification of the Mycorrhizal Mutualists.</title>
        <authorList>
            <consortium name="DOE Joint Genome Institute"/>
            <consortium name="Mycorrhizal Genomics Consortium"/>
            <person name="Kohler A."/>
            <person name="Kuo A."/>
            <person name="Nagy L.G."/>
            <person name="Floudas D."/>
            <person name="Copeland A."/>
            <person name="Barry K.W."/>
            <person name="Cichocki N."/>
            <person name="Veneault-Fourrey C."/>
            <person name="LaButti K."/>
            <person name="Lindquist E.A."/>
            <person name="Lipzen A."/>
            <person name="Lundell T."/>
            <person name="Morin E."/>
            <person name="Murat C."/>
            <person name="Riley R."/>
            <person name="Ohm R."/>
            <person name="Sun H."/>
            <person name="Tunlid A."/>
            <person name="Henrissat B."/>
            <person name="Grigoriev I.V."/>
            <person name="Hibbett D.S."/>
            <person name="Martin F."/>
        </authorList>
    </citation>
    <scope>NUCLEOTIDE SEQUENCE [LARGE SCALE GENOMIC DNA]</scope>
    <source>
        <strain evidence="3">Ve08.2h10</strain>
    </source>
</reference>
<organism evidence="2 3">
    <name type="scientific">Paxillus rubicundulus Ve08.2h10</name>
    <dbReference type="NCBI Taxonomy" id="930991"/>
    <lineage>
        <taxon>Eukaryota</taxon>
        <taxon>Fungi</taxon>
        <taxon>Dikarya</taxon>
        <taxon>Basidiomycota</taxon>
        <taxon>Agaricomycotina</taxon>
        <taxon>Agaricomycetes</taxon>
        <taxon>Agaricomycetidae</taxon>
        <taxon>Boletales</taxon>
        <taxon>Paxilineae</taxon>
        <taxon>Paxillaceae</taxon>
        <taxon>Paxillus</taxon>
    </lineage>
</organism>
<dbReference type="OrthoDB" id="415411at2759"/>
<keyword evidence="1" id="KW-1133">Transmembrane helix</keyword>
<dbReference type="HOGENOM" id="CLU_1797109_0_0_1"/>
<dbReference type="EMBL" id="KN824921">
    <property type="protein sequence ID" value="KIK97780.1"/>
    <property type="molecule type" value="Genomic_DNA"/>
</dbReference>
<evidence type="ECO:0000313" key="3">
    <source>
        <dbReference type="Proteomes" id="UP000054538"/>
    </source>
</evidence>
<keyword evidence="3" id="KW-1185">Reference proteome</keyword>
<dbReference type="SUPFAM" id="SSF53649">
    <property type="entry name" value="Alkaline phosphatase-like"/>
    <property type="match status" value="1"/>
</dbReference>
<sequence length="144" mass="15941">MALSQAAQRSGHVTVPTQDEELPPLASFGSLWGRTLLLSTAILSAVIAFFFSSASVTALSSETHSLQWHMHSDHLLSNGTHDFGRTVVLVSIDGLRPDYLTRGFTPHLTDISREGIRAEYMKPIFPGSSKIFMWHCITGRVLRF</sequence>
<dbReference type="AlphaFoldDB" id="A0A0D0EBK5"/>
<keyword evidence="1" id="KW-0472">Membrane</keyword>
<protein>
    <submittedName>
        <fullName evidence="2">Uncharacterized protein</fullName>
    </submittedName>
</protein>
<dbReference type="Pfam" id="PF01663">
    <property type="entry name" value="Phosphodiest"/>
    <property type="match status" value="1"/>
</dbReference>
<evidence type="ECO:0000313" key="2">
    <source>
        <dbReference type="EMBL" id="KIK97780.1"/>
    </source>
</evidence>
<gene>
    <name evidence="2" type="ORF">PAXRUDRAFT_760799</name>
</gene>
<dbReference type="STRING" id="930991.A0A0D0EBK5"/>
<dbReference type="Proteomes" id="UP000054538">
    <property type="component" value="Unassembled WGS sequence"/>
</dbReference>
<proteinExistence type="predicted"/>
<keyword evidence="1" id="KW-0812">Transmembrane</keyword>
<feature type="transmembrane region" description="Helical" evidence="1">
    <location>
        <begin position="31"/>
        <end position="51"/>
    </location>
</feature>
<evidence type="ECO:0000256" key="1">
    <source>
        <dbReference type="SAM" id="Phobius"/>
    </source>
</evidence>
<dbReference type="Gene3D" id="3.40.720.10">
    <property type="entry name" value="Alkaline Phosphatase, subunit A"/>
    <property type="match status" value="1"/>
</dbReference>
<dbReference type="InterPro" id="IPR017850">
    <property type="entry name" value="Alkaline_phosphatase_core_sf"/>
</dbReference>
<dbReference type="InterPro" id="IPR002591">
    <property type="entry name" value="Phosphodiest/P_Trfase"/>
</dbReference>
<name>A0A0D0EBK5_9AGAM</name>
<dbReference type="InParanoid" id="A0A0D0EBK5"/>
<accession>A0A0D0EBK5</accession>